<feature type="transmembrane region" description="Helical" evidence="8">
    <location>
        <begin position="849"/>
        <end position="867"/>
    </location>
</feature>
<evidence type="ECO:0000256" key="4">
    <source>
        <dbReference type="ARBA" id="ARBA00022692"/>
    </source>
</evidence>
<feature type="transmembrane region" description="Helical" evidence="8">
    <location>
        <begin position="922"/>
        <end position="943"/>
    </location>
</feature>
<dbReference type="EMBL" id="NOII01000011">
    <property type="protein sequence ID" value="OYD56544.1"/>
    <property type="molecule type" value="Genomic_DNA"/>
</dbReference>
<keyword evidence="10" id="KW-1185">Reference proteome</keyword>
<evidence type="ECO:0000313" key="10">
    <source>
        <dbReference type="Proteomes" id="UP000215059"/>
    </source>
</evidence>
<gene>
    <name evidence="9" type="primary">esaA</name>
    <name evidence="9" type="ORF">CGZ90_16155</name>
</gene>
<protein>
    <submittedName>
        <fullName evidence="9">Type VII secretion protein EsaA</fullName>
    </submittedName>
</protein>
<dbReference type="Gene3D" id="3.40.1710.10">
    <property type="entry name" value="abc type-2 transporter like domain"/>
    <property type="match status" value="1"/>
</dbReference>
<keyword evidence="4 8" id="KW-0812">Transmembrane</keyword>
<feature type="transmembrane region" description="Helical" evidence="8">
    <location>
        <begin position="12"/>
        <end position="30"/>
    </location>
</feature>
<evidence type="ECO:0000256" key="5">
    <source>
        <dbReference type="ARBA" id="ARBA00022989"/>
    </source>
</evidence>
<dbReference type="OrthoDB" id="4974788at2"/>
<evidence type="ECO:0000256" key="1">
    <source>
        <dbReference type="ARBA" id="ARBA00004651"/>
    </source>
</evidence>
<reference evidence="9 10" key="1">
    <citation type="submission" date="2017-07" db="EMBL/GenBank/DDBJ databases">
        <title>Fictibacillus sp. nov. GDSW-R2A3 Genome sequencing and assembly.</title>
        <authorList>
            <person name="Mayilraj S."/>
        </authorList>
    </citation>
    <scope>NUCLEOTIDE SEQUENCE [LARGE SCALE GENOMIC DNA]</scope>
    <source>
        <strain evidence="9 10">GDSW-R2A3</strain>
    </source>
</reference>
<sequence length="962" mass="107243">MTGQWSYTIKMILAAAVILVFPHLFIQFVGDNPMEVKETATRSIAIVNEDAGAPEAENLKLSEKVPALLKEQSDFKWTVLGRSAAVNGLKNNEYDAVVFIPSDFTNNLLTYDDQQPAKADFQYKVQSQLNAVNKEKVLRELDYAANRVNTKMSSLYWNYVSEDMDSVRKEFDRILEKEIDFQTVMVNFYKPSSKNLAGELERQKSLLEDLKASMQQGVESSPERASSVEQFEQNLAAFVKYVEAYKEYQNAQQELLGVAQQESILAIQTGSQSYALQQEESRQVFNEQGDRFTDTMAGIETLMQENSDSVTALNETRLAQVDRQIKEMKEIQGRYLDVYRTQQEQVQLTAIENEMLSLRKKVEDSSPGEEKPPGDPKDPKEPAQPGEPGDQGGDKPGFSDELQKLQDMKAGIDGVLPHLKAVSEPTQELLNSITYLEGLTGEEGEIQKLINSISAKENDDKWKQEYDALKALYDGLFEENGKLVEEYNALLAEHTDLLAELDSLKGSSKNLFMQIRGKESSILNSSVLSEARKTMLDAAFSTPLENKSLDTILDYYGALAQYEWTLTRMSNDDPVKETVLNDEILNGRVTETLSVNENEQSQWDGLMQKELPETQQVMNTLNMDFSQFTTDYNVSLESQQAAIMDDIGLMEESANTVLSQLQELQSEMNAPAPSQNADGTAVISNQQSIGQEMMYINELMNTLGDRQNFVVNYTGELQKKVTVVQSDADVLNEKWATNVASTKLVRDDVHNVLGNTVVDGQNNGYVYDYLANPLKISGDTPAEKTKTVPPVVILVIVLISALLIGFFSHYFSNLPLLVKGSLFALLNLIVGLVISLFGLEIYSLSDSRAIQWSIFTILLLTAASLLVKTAFYLGNAAGWIASVGLVLFFVSPLLALAAPNFLYEDPMSAIYMSIQYDADNQFAQGSFVLIGIIAVLSVIPFAADAWRKPGKPQESDQAYEAY</sequence>
<dbReference type="InterPro" id="IPR023838">
    <property type="entry name" value="T7SS_EsaA"/>
</dbReference>
<dbReference type="PANTHER" id="PTHR30294:SF29">
    <property type="entry name" value="MULTIDRUG ABC TRANSPORTER PERMEASE YBHS-RELATED"/>
    <property type="match status" value="1"/>
</dbReference>
<evidence type="ECO:0000256" key="8">
    <source>
        <dbReference type="SAM" id="Phobius"/>
    </source>
</evidence>
<evidence type="ECO:0000256" key="3">
    <source>
        <dbReference type="ARBA" id="ARBA00022475"/>
    </source>
</evidence>
<dbReference type="AlphaFoldDB" id="A0A235F5T9"/>
<name>A0A235F5T9_9BACL</name>
<feature type="transmembrane region" description="Helical" evidence="8">
    <location>
        <begin position="879"/>
        <end position="902"/>
    </location>
</feature>
<proteinExistence type="inferred from homology"/>
<keyword evidence="3" id="KW-1003">Cell membrane</keyword>
<dbReference type="RefSeq" id="WP_094253560.1">
    <property type="nucleotide sequence ID" value="NZ_JBHLXL010000002.1"/>
</dbReference>
<dbReference type="PANTHER" id="PTHR30294">
    <property type="entry name" value="MEMBRANE COMPONENT OF ABC TRANSPORTER YHHJ-RELATED"/>
    <property type="match status" value="1"/>
</dbReference>
<feature type="transmembrane region" description="Helical" evidence="8">
    <location>
        <begin position="823"/>
        <end position="843"/>
    </location>
</feature>
<evidence type="ECO:0000313" key="9">
    <source>
        <dbReference type="EMBL" id="OYD56544.1"/>
    </source>
</evidence>
<evidence type="ECO:0000256" key="6">
    <source>
        <dbReference type="ARBA" id="ARBA00023136"/>
    </source>
</evidence>
<feature type="compositionally biased region" description="Basic and acidic residues" evidence="7">
    <location>
        <begin position="360"/>
        <end position="381"/>
    </location>
</feature>
<comment type="similarity">
    <text evidence="2">Belongs to the EsaA family.</text>
</comment>
<dbReference type="NCBIfam" id="TIGR03929">
    <property type="entry name" value="T7_esaA_Nterm"/>
    <property type="match status" value="1"/>
</dbReference>
<dbReference type="InterPro" id="IPR051449">
    <property type="entry name" value="ABC-2_transporter_component"/>
</dbReference>
<dbReference type="GO" id="GO:0005886">
    <property type="term" value="C:plasma membrane"/>
    <property type="evidence" value="ECO:0007669"/>
    <property type="project" value="UniProtKB-SubCell"/>
</dbReference>
<comment type="subcellular location">
    <subcellularLocation>
        <location evidence="1">Cell membrane</location>
        <topology evidence="1">Multi-pass membrane protein</topology>
    </subcellularLocation>
</comment>
<comment type="caution">
    <text evidence="9">The sequence shown here is derived from an EMBL/GenBank/DDBJ whole genome shotgun (WGS) entry which is preliminary data.</text>
</comment>
<dbReference type="Proteomes" id="UP000215059">
    <property type="component" value="Unassembled WGS sequence"/>
</dbReference>
<organism evidence="9 10">
    <name type="scientific">Fictibacillus aquaticus</name>
    <dbReference type="NCBI Taxonomy" id="2021314"/>
    <lineage>
        <taxon>Bacteria</taxon>
        <taxon>Bacillati</taxon>
        <taxon>Bacillota</taxon>
        <taxon>Bacilli</taxon>
        <taxon>Bacillales</taxon>
        <taxon>Fictibacillaceae</taxon>
        <taxon>Fictibacillus</taxon>
    </lineage>
</organism>
<evidence type="ECO:0000256" key="2">
    <source>
        <dbReference type="ARBA" id="ARBA00008338"/>
    </source>
</evidence>
<accession>A0A235F5T9</accession>
<feature type="transmembrane region" description="Helical" evidence="8">
    <location>
        <begin position="791"/>
        <end position="811"/>
    </location>
</feature>
<evidence type="ECO:0000256" key="7">
    <source>
        <dbReference type="SAM" id="MobiDB-lite"/>
    </source>
</evidence>
<keyword evidence="5 8" id="KW-1133">Transmembrane helix</keyword>
<feature type="region of interest" description="Disordered" evidence="7">
    <location>
        <begin position="359"/>
        <end position="400"/>
    </location>
</feature>
<keyword evidence="6 8" id="KW-0472">Membrane</keyword>